<evidence type="ECO:0000259" key="1">
    <source>
        <dbReference type="PROSITE" id="PS50995"/>
    </source>
</evidence>
<dbReference type="Gene3D" id="1.10.10.10">
    <property type="entry name" value="Winged helix-like DNA-binding domain superfamily/Winged helix DNA-binding domain"/>
    <property type="match status" value="1"/>
</dbReference>
<dbReference type="PRINTS" id="PR00598">
    <property type="entry name" value="HTHMARR"/>
</dbReference>
<dbReference type="InterPro" id="IPR036390">
    <property type="entry name" value="WH_DNA-bd_sf"/>
</dbReference>
<sequence>MSGRPEEALRQDGAEGSVASIARDVLELLEVLWHQGEAVSTAPLSSSQVRVLYVLERGGVMNLRTLAAELDSMPPSVSRMCDRLHAVGFIERTHSPSDRRALELSLSRRGASYLESLRARREEVLNGLLGRMTTTERTMLMRGLVGIRALTDGAAPGRTGPEALASESA</sequence>
<dbReference type="SUPFAM" id="SSF46785">
    <property type="entry name" value="Winged helix' DNA-binding domain"/>
    <property type="match status" value="1"/>
</dbReference>
<dbReference type="PANTHER" id="PTHR33164">
    <property type="entry name" value="TRANSCRIPTIONAL REGULATOR, MARR FAMILY"/>
    <property type="match status" value="1"/>
</dbReference>
<evidence type="ECO:0000313" key="3">
    <source>
        <dbReference type="Proteomes" id="UP001614391"/>
    </source>
</evidence>
<dbReference type="Proteomes" id="UP001614391">
    <property type="component" value="Unassembled WGS sequence"/>
</dbReference>
<dbReference type="InterPro" id="IPR039422">
    <property type="entry name" value="MarR/SlyA-like"/>
</dbReference>
<dbReference type="SMART" id="SM00347">
    <property type="entry name" value="HTH_MARR"/>
    <property type="match status" value="1"/>
</dbReference>
<comment type="caution">
    <text evidence="2">The sequence shown here is derived from an EMBL/GenBank/DDBJ whole genome shotgun (WGS) entry which is preliminary data.</text>
</comment>
<accession>A0ABW8CXR4</accession>
<organism evidence="2 3">
    <name type="scientific">Streptomyces bikiniensis</name>
    <dbReference type="NCBI Taxonomy" id="1896"/>
    <lineage>
        <taxon>Bacteria</taxon>
        <taxon>Bacillati</taxon>
        <taxon>Actinomycetota</taxon>
        <taxon>Actinomycetes</taxon>
        <taxon>Kitasatosporales</taxon>
        <taxon>Streptomycetaceae</taxon>
        <taxon>Streptomyces</taxon>
    </lineage>
</organism>
<dbReference type="RefSeq" id="WP_399618240.1">
    <property type="nucleotide sequence ID" value="NZ_JBITYT010000011.1"/>
</dbReference>
<dbReference type="InterPro" id="IPR000835">
    <property type="entry name" value="HTH_MarR-typ"/>
</dbReference>
<feature type="domain" description="HTH marR-type" evidence="1">
    <location>
        <begin position="18"/>
        <end position="149"/>
    </location>
</feature>
<dbReference type="Pfam" id="PF01047">
    <property type="entry name" value="MarR"/>
    <property type="match status" value="1"/>
</dbReference>
<keyword evidence="3" id="KW-1185">Reference proteome</keyword>
<dbReference type="EMBL" id="JBITYT010000011">
    <property type="protein sequence ID" value="MFI9122395.1"/>
    <property type="molecule type" value="Genomic_DNA"/>
</dbReference>
<dbReference type="InterPro" id="IPR036388">
    <property type="entry name" value="WH-like_DNA-bd_sf"/>
</dbReference>
<dbReference type="PROSITE" id="PS50995">
    <property type="entry name" value="HTH_MARR_2"/>
    <property type="match status" value="1"/>
</dbReference>
<evidence type="ECO:0000313" key="2">
    <source>
        <dbReference type="EMBL" id="MFI9122395.1"/>
    </source>
</evidence>
<protein>
    <submittedName>
        <fullName evidence="2">MarR family transcriptional regulator</fullName>
    </submittedName>
</protein>
<dbReference type="PANTHER" id="PTHR33164:SF103">
    <property type="entry name" value="REGULATORY PROTEIN MARR"/>
    <property type="match status" value="1"/>
</dbReference>
<gene>
    <name evidence="2" type="ORF">ACIGW0_23895</name>
</gene>
<name>A0ABW8CXR4_STRBI</name>
<proteinExistence type="predicted"/>
<reference evidence="2 3" key="1">
    <citation type="submission" date="2024-10" db="EMBL/GenBank/DDBJ databases">
        <title>The Natural Products Discovery Center: Release of the First 8490 Sequenced Strains for Exploring Actinobacteria Biosynthetic Diversity.</title>
        <authorList>
            <person name="Kalkreuter E."/>
            <person name="Kautsar S.A."/>
            <person name="Yang D."/>
            <person name="Bader C.D."/>
            <person name="Teijaro C.N."/>
            <person name="Fluegel L."/>
            <person name="Davis C.M."/>
            <person name="Simpson J.R."/>
            <person name="Lauterbach L."/>
            <person name="Steele A.D."/>
            <person name="Gui C."/>
            <person name="Meng S."/>
            <person name="Li G."/>
            <person name="Viehrig K."/>
            <person name="Ye F."/>
            <person name="Su P."/>
            <person name="Kiefer A.F."/>
            <person name="Nichols A."/>
            <person name="Cepeda A.J."/>
            <person name="Yan W."/>
            <person name="Fan B."/>
            <person name="Jiang Y."/>
            <person name="Adhikari A."/>
            <person name="Zheng C.-J."/>
            <person name="Schuster L."/>
            <person name="Cowan T.M."/>
            <person name="Smanski M.J."/>
            <person name="Chevrette M.G."/>
            <person name="De Carvalho L.P.S."/>
            <person name="Shen B."/>
        </authorList>
    </citation>
    <scope>NUCLEOTIDE SEQUENCE [LARGE SCALE GENOMIC DNA]</scope>
    <source>
        <strain evidence="2 3">NPDC053346</strain>
    </source>
</reference>